<accession>A0ABU6IH88</accession>
<dbReference type="InterPro" id="IPR036388">
    <property type="entry name" value="WH-like_DNA-bd_sf"/>
</dbReference>
<dbReference type="Pfam" id="PF00126">
    <property type="entry name" value="HTH_1"/>
    <property type="match status" value="1"/>
</dbReference>
<proteinExistence type="inferred from homology"/>
<organism evidence="6 7">
    <name type="scientific">Adlercreutzia wanghongyangiae</name>
    <dbReference type="NCBI Taxonomy" id="3111451"/>
    <lineage>
        <taxon>Bacteria</taxon>
        <taxon>Bacillati</taxon>
        <taxon>Actinomycetota</taxon>
        <taxon>Coriobacteriia</taxon>
        <taxon>Eggerthellales</taxon>
        <taxon>Eggerthellaceae</taxon>
        <taxon>Adlercreutzia</taxon>
    </lineage>
</organism>
<evidence type="ECO:0000256" key="2">
    <source>
        <dbReference type="ARBA" id="ARBA00023015"/>
    </source>
</evidence>
<dbReference type="Pfam" id="PF03466">
    <property type="entry name" value="LysR_substrate"/>
    <property type="match status" value="1"/>
</dbReference>
<dbReference type="PANTHER" id="PTHR30346:SF0">
    <property type="entry name" value="HCA OPERON TRANSCRIPTIONAL ACTIVATOR HCAR"/>
    <property type="match status" value="1"/>
</dbReference>
<keyword evidence="3" id="KW-0238">DNA-binding</keyword>
<gene>
    <name evidence="6" type="ORF">VIN30_04970</name>
</gene>
<dbReference type="PRINTS" id="PR00039">
    <property type="entry name" value="HTHLYSR"/>
</dbReference>
<comment type="caution">
    <text evidence="6">The sequence shown here is derived from an EMBL/GenBank/DDBJ whole genome shotgun (WGS) entry which is preliminary data.</text>
</comment>
<evidence type="ECO:0000259" key="5">
    <source>
        <dbReference type="PROSITE" id="PS50931"/>
    </source>
</evidence>
<name>A0ABU6IH88_9ACTN</name>
<dbReference type="Gene3D" id="1.10.10.10">
    <property type="entry name" value="Winged helix-like DNA-binding domain superfamily/Winged helix DNA-binding domain"/>
    <property type="match status" value="1"/>
</dbReference>
<reference evidence="6 7" key="1">
    <citation type="submission" date="2024-01" db="EMBL/GenBank/DDBJ databases">
        <title>novel species in genus Adlercreutzia.</title>
        <authorList>
            <person name="Liu X."/>
        </authorList>
    </citation>
    <scope>NUCLEOTIDE SEQUENCE [LARGE SCALE GENOMIC DNA]</scope>
    <source>
        <strain evidence="6 7">R7</strain>
    </source>
</reference>
<dbReference type="Proteomes" id="UP001349994">
    <property type="component" value="Unassembled WGS sequence"/>
</dbReference>
<dbReference type="Gene3D" id="3.40.190.290">
    <property type="match status" value="1"/>
</dbReference>
<evidence type="ECO:0000313" key="7">
    <source>
        <dbReference type="Proteomes" id="UP001349994"/>
    </source>
</evidence>
<dbReference type="PROSITE" id="PS50931">
    <property type="entry name" value="HTH_LYSR"/>
    <property type="match status" value="1"/>
</dbReference>
<dbReference type="InterPro" id="IPR000847">
    <property type="entry name" value="LysR_HTH_N"/>
</dbReference>
<dbReference type="InterPro" id="IPR005119">
    <property type="entry name" value="LysR_subst-bd"/>
</dbReference>
<sequence>MANQKYDAFLTVARLGSFKAAAEELGYTQAGISYLVNALEKELGLTLFVREYGGVHLTGEGREVLGLVQAINADEHALATRVRELNDLEGGLVRVGSFTSVAIEWFPGIAKAFLDRYPKIDLKLLCVDDEEELLDAAWEGRADCAFSVAPQKRNLDAVPLHTDPLLVVLPPDHPLADAPVFPTEALASEPYIQLQGNARPSEMEALFEANGVTPSVRFTVDSDYAVMSMVSAGLGFSVLPSLILRRTLFPLAVLPAERECAREISLAVRSQDTASAATRAFAEVTRQWVAEQYPSAMAR</sequence>
<dbReference type="PANTHER" id="PTHR30346">
    <property type="entry name" value="TRANSCRIPTIONAL DUAL REGULATOR HCAR-RELATED"/>
    <property type="match status" value="1"/>
</dbReference>
<dbReference type="RefSeq" id="WP_338209794.1">
    <property type="nucleotide sequence ID" value="NZ_JAYMFF010000008.1"/>
</dbReference>
<evidence type="ECO:0000256" key="3">
    <source>
        <dbReference type="ARBA" id="ARBA00023125"/>
    </source>
</evidence>
<evidence type="ECO:0000256" key="1">
    <source>
        <dbReference type="ARBA" id="ARBA00009437"/>
    </source>
</evidence>
<dbReference type="EMBL" id="JAYMFF010000008">
    <property type="protein sequence ID" value="MEC4175796.1"/>
    <property type="molecule type" value="Genomic_DNA"/>
</dbReference>
<keyword evidence="2" id="KW-0805">Transcription regulation</keyword>
<dbReference type="SUPFAM" id="SSF53850">
    <property type="entry name" value="Periplasmic binding protein-like II"/>
    <property type="match status" value="1"/>
</dbReference>
<evidence type="ECO:0000313" key="6">
    <source>
        <dbReference type="EMBL" id="MEC4175796.1"/>
    </source>
</evidence>
<dbReference type="InterPro" id="IPR036390">
    <property type="entry name" value="WH_DNA-bd_sf"/>
</dbReference>
<protein>
    <submittedName>
        <fullName evidence="6">LysR family transcriptional regulator</fullName>
    </submittedName>
</protein>
<dbReference type="SUPFAM" id="SSF46785">
    <property type="entry name" value="Winged helix' DNA-binding domain"/>
    <property type="match status" value="1"/>
</dbReference>
<comment type="similarity">
    <text evidence="1">Belongs to the LysR transcriptional regulatory family.</text>
</comment>
<dbReference type="CDD" id="cd05466">
    <property type="entry name" value="PBP2_LTTR_substrate"/>
    <property type="match status" value="1"/>
</dbReference>
<keyword evidence="4" id="KW-0804">Transcription</keyword>
<keyword evidence="7" id="KW-1185">Reference proteome</keyword>
<feature type="domain" description="HTH lysR-type" evidence="5">
    <location>
        <begin position="1"/>
        <end position="58"/>
    </location>
</feature>
<evidence type="ECO:0000256" key="4">
    <source>
        <dbReference type="ARBA" id="ARBA00023163"/>
    </source>
</evidence>